<accession>A0A4R4N950</accession>
<comment type="caution">
    <text evidence="3">The sequence shown here is derived from an EMBL/GenBank/DDBJ whole genome shotgun (WGS) entry which is preliminary data.</text>
</comment>
<dbReference type="PANTHER" id="PTHR34047:SF8">
    <property type="entry name" value="PROTEIN YKFC"/>
    <property type="match status" value="1"/>
</dbReference>
<dbReference type="GO" id="GO:0003964">
    <property type="term" value="F:RNA-directed DNA polymerase activity"/>
    <property type="evidence" value="ECO:0007669"/>
    <property type="project" value="UniProtKB-KW"/>
</dbReference>
<dbReference type="Proteomes" id="UP000295157">
    <property type="component" value="Unassembled WGS sequence"/>
</dbReference>
<dbReference type="SUPFAM" id="SSF56672">
    <property type="entry name" value="DNA/RNA polymerases"/>
    <property type="match status" value="1"/>
</dbReference>
<feature type="region of interest" description="Disordered" evidence="1">
    <location>
        <begin position="1"/>
        <end position="22"/>
    </location>
</feature>
<dbReference type="InterPro" id="IPR051083">
    <property type="entry name" value="GrpII_Intron_Splice-Mob/Def"/>
</dbReference>
<evidence type="ECO:0000313" key="3">
    <source>
        <dbReference type="EMBL" id="TDC04624.1"/>
    </source>
</evidence>
<proteinExistence type="predicted"/>
<evidence type="ECO:0000256" key="1">
    <source>
        <dbReference type="SAM" id="MobiDB-lite"/>
    </source>
</evidence>
<dbReference type="EMBL" id="SMJZ01000085">
    <property type="protein sequence ID" value="TDC04624.1"/>
    <property type="molecule type" value="Genomic_DNA"/>
</dbReference>
<dbReference type="InterPro" id="IPR043502">
    <property type="entry name" value="DNA/RNA_pol_sf"/>
</dbReference>
<keyword evidence="3" id="KW-0695">RNA-directed DNA polymerase</keyword>
<organism evidence="3 4">
    <name type="scientific">Nonomuraea longispora</name>
    <dbReference type="NCBI Taxonomy" id="1848320"/>
    <lineage>
        <taxon>Bacteria</taxon>
        <taxon>Bacillati</taxon>
        <taxon>Actinomycetota</taxon>
        <taxon>Actinomycetes</taxon>
        <taxon>Streptosporangiales</taxon>
        <taxon>Streptosporangiaceae</taxon>
        <taxon>Nonomuraea</taxon>
    </lineage>
</organism>
<protein>
    <submittedName>
        <fullName evidence="3">Group II intron reverse transcriptase/maturase</fullName>
        <ecNumber evidence="3">2.7.7.49</ecNumber>
    </submittedName>
</protein>
<dbReference type="NCBIfam" id="TIGR04416">
    <property type="entry name" value="group_II_RT_mat"/>
    <property type="match status" value="1"/>
</dbReference>
<dbReference type="PROSITE" id="PS50878">
    <property type="entry name" value="RT_POL"/>
    <property type="match status" value="1"/>
</dbReference>
<dbReference type="PANTHER" id="PTHR34047">
    <property type="entry name" value="NUCLEAR INTRON MATURASE 1, MITOCHONDRIAL-RELATED"/>
    <property type="match status" value="1"/>
</dbReference>
<dbReference type="AlphaFoldDB" id="A0A4R4N950"/>
<sequence length="463" mass="52686">MSAGQASPAVKGSSEPRVPRDPVRALQHALYRAAKADPGRRFHALFDKVCRRDVLQRAWAAVRRNDGAPGIDKTTLAQVEEYGVDRLLDEVAAELRERRYRPLPARRVLIPKPGLKDQYRPLSIPAVRDRIVQAAVKIVLEPVFEADMADCSFGLRPRRSAHDALQVLIGECARGRRWVVETDIADCFSAIPHQELMHAIEERVCDQSVLTLLRAILRAGAMEDGQVRRPVNGTPQGGPVSPLLCNVYLHRLDRAWDGADGAMVRFADDVVVMCWSRSQAERALARLTELLAELGLEPKAAKTRIIHLQVGGDGFDFLGFHHRLVRSRGDRGKPKVTFLARWPADKAMQHARDRIREITSRRWMLLWPEAIVERLNAFLRGWAAYFRYGHSAQRLSKIRRYAQWRLAHFMRRRHRRSMAFGWQVLLNSRPIDLGLISLYGITVAPRAGKPWRVRPNAAGERRR</sequence>
<keyword evidence="4" id="KW-1185">Reference proteome</keyword>
<dbReference type="InterPro" id="IPR013597">
    <property type="entry name" value="Mat_intron_G2"/>
</dbReference>
<gene>
    <name evidence="3" type="primary">ltrA</name>
    <name evidence="3" type="ORF">E1267_22270</name>
</gene>
<evidence type="ECO:0000259" key="2">
    <source>
        <dbReference type="PROSITE" id="PS50878"/>
    </source>
</evidence>
<dbReference type="InterPro" id="IPR000477">
    <property type="entry name" value="RT_dom"/>
</dbReference>
<dbReference type="OrthoDB" id="1550386at2"/>
<reference evidence="3 4" key="1">
    <citation type="submission" date="2019-02" db="EMBL/GenBank/DDBJ databases">
        <title>Draft genome sequences of novel Actinobacteria.</title>
        <authorList>
            <person name="Sahin N."/>
            <person name="Ay H."/>
            <person name="Saygin H."/>
        </authorList>
    </citation>
    <scope>NUCLEOTIDE SEQUENCE [LARGE SCALE GENOMIC DNA]</scope>
    <source>
        <strain evidence="3 4">KC201</strain>
    </source>
</reference>
<keyword evidence="3" id="KW-0808">Transferase</keyword>
<feature type="domain" description="Reverse transcriptase" evidence="2">
    <location>
        <begin position="91"/>
        <end position="322"/>
    </location>
</feature>
<keyword evidence="3" id="KW-0548">Nucleotidyltransferase</keyword>
<dbReference type="EC" id="2.7.7.49" evidence="3"/>
<dbReference type="Pfam" id="PF08388">
    <property type="entry name" value="GIIM"/>
    <property type="match status" value="1"/>
</dbReference>
<name>A0A4R4N950_9ACTN</name>
<dbReference type="CDD" id="cd01651">
    <property type="entry name" value="RT_G2_intron"/>
    <property type="match status" value="1"/>
</dbReference>
<evidence type="ECO:0000313" key="4">
    <source>
        <dbReference type="Proteomes" id="UP000295157"/>
    </source>
</evidence>
<dbReference type="InterPro" id="IPR030931">
    <property type="entry name" value="Group_II_RT_mat"/>
</dbReference>
<dbReference type="Pfam" id="PF00078">
    <property type="entry name" value="RVT_1"/>
    <property type="match status" value="1"/>
</dbReference>